<keyword evidence="3" id="KW-1185">Reference proteome</keyword>
<reference evidence="2" key="1">
    <citation type="submission" date="2019-08" db="EMBL/GenBank/DDBJ databases">
        <title>The genome of the North American firefly Photinus pyralis.</title>
        <authorList>
            <consortium name="Photinus pyralis genome working group"/>
            <person name="Fallon T.R."/>
            <person name="Sander Lower S.E."/>
            <person name="Weng J.-K."/>
        </authorList>
    </citation>
    <scope>NUCLEOTIDE SEQUENCE</scope>
    <source>
        <strain evidence="2">TRF0915ILg1</strain>
        <tissue evidence="2">Whole body</tissue>
    </source>
</reference>
<accession>A0A8K0CUW8</accession>
<organism evidence="2 3">
    <name type="scientific">Ignelater luminosus</name>
    <name type="common">Cucubano</name>
    <name type="synonym">Pyrophorus luminosus</name>
    <dbReference type="NCBI Taxonomy" id="2038154"/>
    <lineage>
        <taxon>Eukaryota</taxon>
        <taxon>Metazoa</taxon>
        <taxon>Ecdysozoa</taxon>
        <taxon>Arthropoda</taxon>
        <taxon>Hexapoda</taxon>
        <taxon>Insecta</taxon>
        <taxon>Pterygota</taxon>
        <taxon>Neoptera</taxon>
        <taxon>Endopterygota</taxon>
        <taxon>Coleoptera</taxon>
        <taxon>Polyphaga</taxon>
        <taxon>Elateriformia</taxon>
        <taxon>Elateroidea</taxon>
        <taxon>Elateridae</taxon>
        <taxon>Agrypninae</taxon>
        <taxon>Pyrophorini</taxon>
        <taxon>Ignelater</taxon>
    </lineage>
</organism>
<name>A0A8K0CUW8_IGNLU</name>
<dbReference type="EMBL" id="VTPC01007353">
    <property type="protein sequence ID" value="KAF2894095.1"/>
    <property type="molecule type" value="Genomic_DNA"/>
</dbReference>
<dbReference type="Proteomes" id="UP000801492">
    <property type="component" value="Unassembled WGS sequence"/>
</dbReference>
<evidence type="ECO:0000256" key="1">
    <source>
        <dbReference type="SAM" id="MobiDB-lite"/>
    </source>
</evidence>
<dbReference type="InterPro" id="IPR036388">
    <property type="entry name" value="WH-like_DNA-bd_sf"/>
</dbReference>
<gene>
    <name evidence="2" type="ORF">ILUMI_12070</name>
</gene>
<evidence type="ECO:0000313" key="2">
    <source>
        <dbReference type="EMBL" id="KAF2894095.1"/>
    </source>
</evidence>
<feature type="region of interest" description="Disordered" evidence="1">
    <location>
        <begin position="49"/>
        <end position="69"/>
    </location>
</feature>
<dbReference type="Gene3D" id="1.10.10.10">
    <property type="entry name" value="Winged helix-like DNA-binding domain superfamily/Winged helix DNA-binding domain"/>
    <property type="match status" value="1"/>
</dbReference>
<protein>
    <submittedName>
        <fullName evidence="2">Uncharacterized protein</fullName>
    </submittedName>
</protein>
<dbReference type="AlphaFoldDB" id="A0A8K0CUW8"/>
<comment type="caution">
    <text evidence="2">The sequence shown here is derived from an EMBL/GenBank/DDBJ whole genome shotgun (WGS) entry which is preliminary data.</text>
</comment>
<sequence length="144" mass="16261">MASKEEINTRKVISSYLTNPNKTYSAVAKELNMPRTAVSDIIKRYRETKTTERKCSTGKRERGAHVKNEKDESSSLTILMLSNLPKEMGLIVEIYRTNKNFSTLTIAKKVGVSRRTVQSVIGRVKNFIPIYQKKVQGRPKGPAS</sequence>
<evidence type="ECO:0000313" key="3">
    <source>
        <dbReference type="Proteomes" id="UP000801492"/>
    </source>
</evidence>
<proteinExistence type="predicted"/>